<dbReference type="GO" id="GO:0003700">
    <property type="term" value="F:DNA-binding transcription factor activity"/>
    <property type="evidence" value="ECO:0007669"/>
    <property type="project" value="InterPro"/>
</dbReference>
<protein>
    <submittedName>
        <fullName evidence="4">Fic family protein</fullName>
    </submittedName>
</protein>
<feature type="domain" description="Fido" evidence="3">
    <location>
        <begin position="178"/>
        <end position="330"/>
    </location>
</feature>
<keyword evidence="1" id="KW-0805">Transcription regulation</keyword>
<dbReference type="PANTHER" id="PTHR13504">
    <property type="entry name" value="FIDO DOMAIN-CONTAINING PROTEIN DDB_G0283145"/>
    <property type="match status" value="1"/>
</dbReference>
<dbReference type="Pfam" id="PF08220">
    <property type="entry name" value="HTH_DeoR"/>
    <property type="match status" value="1"/>
</dbReference>
<evidence type="ECO:0000313" key="4">
    <source>
        <dbReference type="EMBL" id="MDE4907130.1"/>
    </source>
</evidence>
<organism evidence="4 5">
    <name type="scientific">Methanogenium marinum</name>
    <dbReference type="NCBI Taxonomy" id="348610"/>
    <lineage>
        <taxon>Archaea</taxon>
        <taxon>Methanobacteriati</taxon>
        <taxon>Methanobacteriota</taxon>
        <taxon>Stenosarchaea group</taxon>
        <taxon>Methanomicrobia</taxon>
        <taxon>Methanomicrobiales</taxon>
        <taxon>Methanomicrobiaceae</taxon>
        <taxon>Methanogenium</taxon>
    </lineage>
</organism>
<dbReference type="InterPro" id="IPR040198">
    <property type="entry name" value="Fido_containing"/>
</dbReference>
<dbReference type="SUPFAM" id="SSF46785">
    <property type="entry name" value="Winged helix' DNA-binding domain"/>
    <property type="match status" value="1"/>
</dbReference>
<dbReference type="Pfam" id="PF02661">
    <property type="entry name" value="Fic"/>
    <property type="match status" value="1"/>
</dbReference>
<dbReference type="AlphaFoldDB" id="A0A9Q4KN71"/>
<dbReference type="PROSITE" id="PS51459">
    <property type="entry name" value="FIDO"/>
    <property type="match status" value="1"/>
</dbReference>
<evidence type="ECO:0000313" key="5">
    <source>
        <dbReference type="Proteomes" id="UP001143747"/>
    </source>
</evidence>
<evidence type="ECO:0000259" key="3">
    <source>
        <dbReference type="PROSITE" id="PS51459"/>
    </source>
</evidence>
<gene>
    <name evidence="4" type="ORF">L0665_00615</name>
</gene>
<dbReference type="Proteomes" id="UP001143747">
    <property type="component" value="Unassembled WGS sequence"/>
</dbReference>
<keyword evidence="2" id="KW-0804">Transcription</keyword>
<dbReference type="InterPro" id="IPR003812">
    <property type="entry name" value="Fido"/>
</dbReference>
<name>A0A9Q4KN71_9EURY</name>
<comment type="caution">
    <text evidence="4">The sequence shown here is derived from an EMBL/GenBank/DDBJ whole genome shotgun (WGS) entry which is preliminary data.</text>
</comment>
<accession>A0A9Q4KN71</accession>
<dbReference type="SUPFAM" id="SSF140931">
    <property type="entry name" value="Fic-like"/>
    <property type="match status" value="1"/>
</dbReference>
<dbReference type="InterPro" id="IPR036597">
    <property type="entry name" value="Fido-like_dom_sf"/>
</dbReference>
<dbReference type="InterPro" id="IPR001034">
    <property type="entry name" value="DeoR_HTH"/>
</dbReference>
<evidence type="ECO:0000256" key="2">
    <source>
        <dbReference type="ARBA" id="ARBA00023163"/>
    </source>
</evidence>
<keyword evidence="5" id="KW-1185">Reference proteome</keyword>
<dbReference type="RefSeq" id="WP_274923795.1">
    <property type="nucleotide sequence ID" value="NZ_JAKELO010000002.1"/>
</dbReference>
<dbReference type="InterPro" id="IPR036390">
    <property type="entry name" value="WH_DNA-bd_sf"/>
</dbReference>
<evidence type="ECO:0000256" key="1">
    <source>
        <dbReference type="ARBA" id="ARBA00023015"/>
    </source>
</evidence>
<dbReference type="PANTHER" id="PTHR13504:SF38">
    <property type="entry name" value="FIDO DOMAIN-CONTAINING PROTEIN"/>
    <property type="match status" value="1"/>
</dbReference>
<proteinExistence type="predicted"/>
<reference evidence="4" key="1">
    <citation type="submission" date="2022-01" db="EMBL/GenBank/DDBJ databases">
        <title>Draft genome of Methanogenium marinum DSM 15558.</title>
        <authorList>
            <person name="Chen S.-C."/>
            <person name="You Y.-T."/>
        </authorList>
    </citation>
    <scope>NUCLEOTIDE SEQUENCE</scope>
    <source>
        <strain evidence="4">DSM 15558</strain>
    </source>
</reference>
<dbReference type="EMBL" id="JAKELO010000002">
    <property type="protein sequence ID" value="MDE4907130.1"/>
    <property type="molecule type" value="Genomic_DNA"/>
</dbReference>
<sequence length="446" mass="52670">MKKLPEKPPAEWDNKRIRNITQIPQDPDFIKEVTEYNNRYLAWDDLKYRITDPEKRKAAWALMKILREMHYENISFSSLILRYSTTPEISRSLHIFDQYLSGNIRIQDKTIRLEESYIINSLREEAIASSMLEGAVTTHKAAKEMLRKGTKPENKSEQMVVNNYRAMQYIREQKDSPLTPEFILTIHRTVTEKTLEDASVGRFRRNDEIVVADPVTGTVHHTPPKHTEIPLMIEELCRFANADEEDSRTFIHPIIKGIILHFLIGYIHPFEDGNGRTARSIFYWFVLSRGYWLFEYMPISRTILKSKKNYALAYLHTEYDEMDLTYFILYNIRCIGNAREDLLLYITDKQSDQKTTTAIIKAIRDINQRQAEILREMMERSEEFFTIREIVETYGVVYQTARNDLLHLADLGYITKEKRGREFMFIFNEGCALWKNNEKNSQKMKS</sequence>
<dbReference type="Gene3D" id="1.10.3290.10">
    <property type="entry name" value="Fido-like domain"/>
    <property type="match status" value="1"/>
</dbReference>